<evidence type="ECO:0000313" key="3">
    <source>
        <dbReference type="EMBL" id="SFV37205.1"/>
    </source>
</evidence>
<evidence type="ECO:0000259" key="2">
    <source>
        <dbReference type="Pfam" id="PF03795"/>
    </source>
</evidence>
<organism evidence="3 4">
    <name type="scientific">Devosia crocina</name>
    <dbReference type="NCBI Taxonomy" id="429728"/>
    <lineage>
        <taxon>Bacteria</taxon>
        <taxon>Pseudomonadati</taxon>
        <taxon>Pseudomonadota</taxon>
        <taxon>Alphaproteobacteria</taxon>
        <taxon>Hyphomicrobiales</taxon>
        <taxon>Devosiaceae</taxon>
        <taxon>Devosia</taxon>
    </lineage>
</organism>
<dbReference type="Pfam" id="PF03795">
    <property type="entry name" value="YCII"/>
    <property type="match status" value="1"/>
</dbReference>
<dbReference type="EMBL" id="FPCK01000003">
    <property type="protein sequence ID" value="SFV37205.1"/>
    <property type="molecule type" value="Genomic_DNA"/>
</dbReference>
<evidence type="ECO:0000313" key="4">
    <source>
        <dbReference type="Proteomes" id="UP000199074"/>
    </source>
</evidence>
<dbReference type="AlphaFoldDB" id="A0A1I7NRG1"/>
<protein>
    <submittedName>
        <fullName evidence="3">Uncharacterized conserved protein</fullName>
    </submittedName>
</protein>
<dbReference type="InterPro" id="IPR005545">
    <property type="entry name" value="YCII"/>
</dbReference>
<name>A0A1I7NRG1_9HYPH</name>
<sequence length="142" mass="15437">MMRIVLPTGVRCTMLYAVLCYNDEKAVSAWTAEEDAECMARLGAVQEPMRANGRLGPVVRLQNTTEAKTLRKTSGEPVVFDGPFAETKEQFLGFYVADCETIDQAVDFAKELAIANPGVGSYEIRPLRVYLPSALADAAGVS</sequence>
<accession>A0A1I7NRG1</accession>
<dbReference type="PANTHER" id="PTHR35174">
    <property type="entry name" value="BLL7171 PROTEIN-RELATED"/>
    <property type="match status" value="1"/>
</dbReference>
<dbReference type="InterPro" id="IPR011008">
    <property type="entry name" value="Dimeric_a/b-barrel"/>
</dbReference>
<dbReference type="Gene3D" id="3.30.70.1060">
    <property type="entry name" value="Dimeric alpha+beta barrel"/>
    <property type="match status" value="1"/>
</dbReference>
<comment type="similarity">
    <text evidence="1">Belongs to the YciI family.</text>
</comment>
<dbReference type="PANTHER" id="PTHR35174:SF3">
    <property type="entry name" value="BLL7171 PROTEIN"/>
    <property type="match status" value="1"/>
</dbReference>
<keyword evidence="4" id="KW-1185">Reference proteome</keyword>
<evidence type="ECO:0000256" key="1">
    <source>
        <dbReference type="ARBA" id="ARBA00007689"/>
    </source>
</evidence>
<gene>
    <name evidence="3" type="ORF">SAMN05216456_2804</name>
</gene>
<proteinExistence type="inferred from homology"/>
<dbReference type="Proteomes" id="UP000199074">
    <property type="component" value="Unassembled WGS sequence"/>
</dbReference>
<feature type="domain" description="YCII-related" evidence="2">
    <location>
        <begin position="14"/>
        <end position="126"/>
    </location>
</feature>
<dbReference type="SUPFAM" id="SSF54909">
    <property type="entry name" value="Dimeric alpha+beta barrel"/>
    <property type="match status" value="1"/>
</dbReference>
<dbReference type="STRING" id="429728.SAMN05216456_2804"/>
<reference evidence="3 4" key="1">
    <citation type="submission" date="2016-10" db="EMBL/GenBank/DDBJ databases">
        <authorList>
            <person name="de Groot N.N."/>
        </authorList>
    </citation>
    <scope>NUCLEOTIDE SEQUENCE [LARGE SCALE GENOMIC DNA]</scope>
    <source>
        <strain evidence="3 4">IPL20</strain>
    </source>
</reference>